<comment type="caution">
    <text evidence="1">The sequence shown here is derived from an EMBL/GenBank/DDBJ whole genome shotgun (WGS) entry which is preliminary data.</text>
</comment>
<gene>
    <name evidence="1" type="ORF">NDU88_003934</name>
</gene>
<dbReference type="EMBL" id="JANPWB010000006">
    <property type="protein sequence ID" value="KAJ1178692.1"/>
    <property type="molecule type" value="Genomic_DNA"/>
</dbReference>
<dbReference type="Proteomes" id="UP001066276">
    <property type="component" value="Chromosome 3_2"/>
</dbReference>
<evidence type="ECO:0000313" key="2">
    <source>
        <dbReference type="Proteomes" id="UP001066276"/>
    </source>
</evidence>
<organism evidence="1 2">
    <name type="scientific">Pleurodeles waltl</name>
    <name type="common">Iberian ribbed newt</name>
    <dbReference type="NCBI Taxonomy" id="8319"/>
    <lineage>
        <taxon>Eukaryota</taxon>
        <taxon>Metazoa</taxon>
        <taxon>Chordata</taxon>
        <taxon>Craniata</taxon>
        <taxon>Vertebrata</taxon>
        <taxon>Euteleostomi</taxon>
        <taxon>Amphibia</taxon>
        <taxon>Batrachia</taxon>
        <taxon>Caudata</taxon>
        <taxon>Salamandroidea</taxon>
        <taxon>Salamandridae</taxon>
        <taxon>Pleurodelinae</taxon>
        <taxon>Pleurodeles</taxon>
    </lineage>
</organism>
<proteinExistence type="predicted"/>
<sequence>MGCGVGGTPGSTVMACLNPDTPCCPTRDITNGSSTCLPISFWYQSRRGALDRRRKPVLAWSAGGGEEPAVAYAAFQRSGPAHVEQLGGPVVLRPWRQGHWGVGGDMAFMGTRAT</sequence>
<evidence type="ECO:0000313" key="1">
    <source>
        <dbReference type="EMBL" id="KAJ1178692.1"/>
    </source>
</evidence>
<reference evidence="1" key="1">
    <citation type="journal article" date="2022" name="bioRxiv">
        <title>Sequencing and chromosome-scale assembly of the giantPleurodeles waltlgenome.</title>
        <authorList>
            <person name="Brown T."/>
            <person name="Elewa A."/>
            <person name="Iarovenko S."/>
            <person name="Subramanian E."/>
            <person name="Araus A.J."/>
            <person name="Petzold A."/>
            <person name="Susuki M."/>
            <person name="Suzuki K.-i.T."/>
            <person name="Hayashi T."/>
            <person name="Toyoda A."/>
            <person name="Oliveira C."/>
            <person name="Osipova E."/>
            <person name="Leigh N.D."/>
            <person name="Simon A."/>
            <person name="Yun M.H."/>
        </authorList>
    </citation>
    <scope>NUCLEOTIDE SEQUENCE</scope>
    <source>
        <strain evidence="1">20211129_DDA</strain>
        <tissue evidence="1">Liver</tissue>
    </source>
</reference>
<dbReference type="AlphaFoldDB" id="A0AAV7TPW1"/>
<accession>A0AAV7TPW1</accession>
<name>A0AAV7TPW1_PLEWA</name>
<protein>
    <submittedName>
        <fullName evidence="1">Uncharacterized protein</fullName>
    </submittedName>
</protein>
<keyword evidence="2" id="KW-1185">Reference proteome</keyword>